<reference evidence="1" key="1">
    <citation type="journal article" date="2020" name="Stud. Mycol.">
        <title>101 Dothideomycetes genomes: a test case for predicting lifestyles and emergence of pathogens.</title>
        <authorList>
            <person name="Haridas S."/>
            <person name="Albert R."/>
            <person name="Binder M."/>
            <person name="Bloem J."/>
            <person name="Labutti K."/>
            <person name="Salamov A."/>
            <person name="Andreopoulos B."/>
            <person name="Baker S."/>
            <person name="Barry K."/>
            <person name="Bills G."/>
            <person name="Bluhm B."/>
            <person name="Cannon C."/>
            <person name="Castanera R."/>
            <person name="Culley D."/>
            <person name="Daum C."/>
            <person name="Ezra D."/>
            <person name="Gonzalez J."/>
            <person name="Henrissat B."/>
            <person name="Kuo A."/>
            <person name="Liang C."/>
            <person name="Lipzen A."/>
            <person name="Lutzoni F."/>
            <person name="Magnuson J."/>
            <person name="Mondo S."/>
            <person name="Nolan M."/>
            <person name="Ohm R."/>
            <person name="Pangilinan J."/>
            <person name="Park H.-J."/>
            <person name="Ramirez L."/>
            <person name="Alfaro M."/>
            <person name="Sun H."/>
            <person name="Tritt A."/>
            <person name="Yoshinaga Y."/>
            <person name="Zwiers L.-H."/>
            <person name="Turgeon B."/>
            <person name="Goodwin S."/>
            <person name="Spatafora J."/>
            <person name="Crous P."/>
            <person name="Grigoriev I."/>
        </authorList>
    </citation>
    <scope>NUCLEOTIDE SEQUENCE</scope>
    <source>
        <strain evidence="1">CBS 121410</strain>
    </source>
</reference>
<dbReference type="Proteomes" id="UP000799776">
    <property type="component" value="Unassembled WGS sequence"/>
</dbReference>
<evidence type="ECO:0000313" key="2">
    <source>
        <dbReference type="Proteomes" id="UP000799776"/>
    </source>
</evidence>
<dbReference type="AlphaFoldDB" id="A0A6A5YFI8"/>
<accession>A0A6A5YFI8</accession>
<keyword evidence="2" id="KW-1185">Reference proteome</keyword>
<proteinExistence type="predicted"/>
<sequence>MDPCSHEVQMRCEGLAGINPAGWGSLKLRAVVIVDSVGLIASSSCGGGNASAAAKLGCAQGRVEPRRRSIRLGFTKNGPDAEQWWPDGAIRGVVEGHLRVSNGAPPALSATGRGPDVAVLGCRSSQLDGRQSRGKSALLPEAEEMQCVGLRMAMDVYVK</sequence>
<protein>
    <submittedName>
        <fullName evidence="1">Uncharacterized protein</fullName>
    </submittedName>
</protein>
<gene>
    <name evidence="1" type="ORF">K490DRAFT_55154</name>
</gene>
<dbReference type="EMBL" id="ML978714">
    <property type="protein sequence ID" value="KAF2089561.1"/>
    <property type="molecule type" value="Genomic_DNA"/>
</dbReference>
<name>A0A6A5YFI8_9PEZI</name>
<organism evidence="1 2">
    <name type="scientific">Saccharata proteae CBS 121410</name>
    <dbReference type="NCBI Taxonomy" id="1314787"/>
    <lineage>
        <taxon>Eukaryota</taxon>
        <taxon>Fungi</taxon>
        <taxon>Dikarya</taxon>
        <taxon>Ascomycota</taxon>
        <taxon>Pezizomycotina</taxon>
        <taxon>Dothideomycetes</taxon>
        <taxon>Dothideomycetes incertae sedis</taxon>
        <taxon>Botryosphaeriales</taxon>
        <taxon>Saccharataceae</taxon>
        <taxon>Saccharata</taxon>
    </lineage>
</organism>
<evidence type="ECO:0000313" key="1">
    <source>
        <dbReference type="EMBL" id="KAF2089561.1"/>
    </source>
</evidence>